<dbReference type="RefSeq" id="WP_250427625.1">
    <property type="nucleotide sequence ID" value="NZ_JALPRR010000001.1"/>
</dbReference>
<comment type="caution">
    <text evidence="2">The sequence shown here is derived from an EMBL/GenBank/DDBJ whole genome shotgun (WGS) entry which is preliminary data.</text>
</comment>
<evidence type="ECO:0000256" key="1">
    <source>
        <dbReference type="SAM" id="SignalP"/>
    </source>
</evidence>
<feature type="chain" id="PRO_5047541794" evidence="1">
    <location>
        <begin position="24"/>
        <end position="264"/>
    </location>
</feature>
<reference evidence="3" key="1">
    <citation type="journal article" date="2019" name="Int. J. Syst. Evol. Microbiol.">
        <title>The Global Catalogue of Microorganisms (GCM) 10K type strain sequencing project: providing services to taxonomists for standard genome sequencing and annotation.</title>
        <authorList>
            <consortium name="The Broad Institute Genomics Platform"/>
            <consortium name="The Broad Institute Genome Sequencing Center for Infectious Disease"/>
            <person name="Wu L."/>
            <person name="Ma J."/>
        </authorList>
    </citation>
    <scope>NUCLEOTIDE SEQUENCE [LARGE SCALE GENOMIC DNA]</scope>
    <source>
        <strain evidence="3">CGMCC 4.1782</strain>
    </source>
</reference>
<evidence type="ECO:0000313" key="3">
    <source>
        <dbReference type="Proteomes" id="UP001597374"/>
    </source>
</evidence>
<name>A0ABW5CUC6_9BACT</name>
<dbReference type="EMBL" id="JBHUIM010000001">
    <property type="protein sequence ID" value="MFD2245972.1"/>
    <property type="molecule type" value="Genomic_DNA"/>
</dbReference>
<keyword evidence="3" id="KW-1185">Reference proteome</keyword>
<evidence type="ECO:0000313" key="2">
    <source>
        <dbReference type="EMBL" id="MFD2245972.1"/>
    </source>
</evidence>
<gene>
    <name evidence="2" type="ORF">ACFSKP_06875</name>
</gene>
<proteinExistence type="predicted"/>
<accession>A0ABW5CUC6</accession>
<feature type="signal peptide" evidence="1">
    <location>
        <begin position="1"/>
        <end position="23"/>
    </location>
</feature>
<keyword evidence="1" id="KW-0732">Signal</keyword>
<protein>
    <submittedName>
        <fullName evidence="2">Uncharacterized protein</fullName>
    </submittedName>
</protein>
<sequence>MKAPVLTCAAAALCFFSFSEASAQSSTTTTRIPTYIGTLSSESGSTFGNFRTVDLNSADTNAPTVVGNTFLTDNWCAGSIYIAPNQLLETPKFKYDIENNQILLNTSTKKPKPDQADNPEDLRVINGVQVLAFEINDPVQGKRGFVSSINSGYTLQGAPAPGFLEVLADGNMYLYRKVETSLLKANYNIALNAGEKRDRIVKREVYFLRKDGSKELIPVSRNKKETLAAFDKQAQVEKFATDNKVKFNNADDLTQLVTYYNSLQ</sequence>
<organism evidence="2 3">
    <name type="scientific">Pontibacter ruber</name>
    <dbReference type="NCBI Taxonomy" id="1343895"/>
    <lineage>
        <taxon>Bacteria</taxon>
        <taxon>Pseudomonadati</taxon>
        <taxon>Bacteroidota</taxon>
        <taxon>Cytophagia</taxon>
        <taxon>Cytophagales</taxon>
        <taxon>Hymenobacteraceae</taxon>
        <taxon>Pontibacter</taxon>
    </lineage>
</organism>
<dbReference type="Proteomes" id="UP001597374">
    <property type="component" value="Unassembled WGS sequence"/>
</dbReference>